<gene>
    <name evidence="4" type="primary">rsmD</name>
    <name evidence="4" type="ORF">RM423_00725</name>
</gene>
<dbReference type="EMBL" id="JAVREH010000001">
    <property type="protein sequence ID" value="MDT0259910.1"/>
    <property type="molecule type" value="Genomic_DNA"/>
</dbReference>
<feature type="region of interest" description="Disordered" evidence="3">
    <location>
        <begin position="1"/>
        <end position="27"/>
    </location>
</feature>
<dbReference type="PROSITE" id="PS00092">
    <property type="entry name" value="N6_MTASE"/>
    <property type="match status" value="1"/>
</dbReference>
<keyword evidence="1 4" id="KW-0489">Methyltransferase</keyword>
<comment type="caution">
    <text evidence="4">The sequence shown here is derived from an EMBL/GenBank/DDBJ whole genome shotgun (WGS) entry which is preliminary data.</text>
</comment>
<organism evidence="4 5">
    <name type="scientific">Jatrophihabitans lederbergiae</name>
    <dbReference type="NCBI Taxonomy" id="3075547"/>
    <lineage>
        <taxon>Bacteria</taxon>
        <taxon>Bacillati</taxon>
        <taxon>Actinomycetota</taxon>
        <taxon>Actinomycetes</taxon>
        <taxon>Jatrophihabitantales</taxon>
        <taxon>Jatrophihabitantaceae</taxon>
        <taxon>Jatrophihabitans</taxon>
    </lineage>
</organism>
<dbReference type="GO" id="GO:0052913">
    <property type="term" value="F:16S rRNA (guanine(966)-N(2))-methyltransferase activity"/>
    <property type="evidence" value="ECO:0007669"/>
    <property type="project" value="UniProtKB-EC"/>
</dbReference>
<dbReference type="Gene3D" id="3.40.50.150">
    <property type="entry name" value="Vaccinia Virus protein VP39"/>
    <property type="match status" value="1"/>
</dbReference>
<keyword evidence="5" id="KW-1185">Reference proteome</keyword>
<evidence type="ECO:0000256" key="1">
    <source>
        <dbReference type="ARBA" id="ARBA00022603"/>
    </source>
</evidence>
<evidence type="ECO:0000256" key="3">
    <source>
        <dbReference type="SAM" id="MobiDB-lite"/>
    </source>
</evidence>
<reference evidence="5" key="1">
    <citation type="submission" date="2023-07" db="EMBL/GenBank/DDBJ databases">
        <title>30 novel species of actinomycetes from the DSMZ collection.</title>
        <authorList>
            <person name="Nouioui I."/>
        </authorList>
    </citation>
    <scope>NUCLEOTIDE SEQUENCE [LARGE SCALE GENOMIC DNA]</scope>
    <source>
        <strain evidence="5">DSM 44399</strain>
    </source>
</reference>
<dbReference type="PANTHER" id="PTHR43542:SF1">
    <property type="entry name" value="METHYLTRANSFERASE"/>
    <property type="match status" value="1"/>
</dbReference>
<protein>
    <submittedName>
        <fullName evidence="4">16S rRNA (Guanine(966)-N(2))-methyltransferase RsmD</fullName>
        <ecNumber evidence="4">2.1.1.171</ecNumber>
    </submittedName>
</protein>
<dbReference type="InterPro" id="IPR002052">
    <property type="entry name" value="DNA_methylase_N6_adenine_CS"/>
</dbReference>
<sequence>MTRIVGGEARGRRLAVPPRGTRPTSDRAREGLFNTLRAEMQLVGARVLDLYAGSGAVGLEALSRGAAVVVFVESERKAATVLQDNVRAVGLPGATVHRCSVDTYLAALGAEDPFDVVFADPPYAVTDAVIATVLERLSENGWVSSGGVVVLERSCRGPEPQWPAEIKAIKQRRYGEGCLWYGRRA</sequence>
<name>A0ABU2J4K2_9ACTN</name>
<dbReference type="InterPro" id="IPR004398">
    <property type="entry name" value="RNA_MeTrfase_RsmD"/>
</dbReference>
<dbReference type="NCBIfam" id="TIGR00095">
    <property type="entry name" value="16S rRNA (guanine(966)-N(2))-methyltransferase RsmD"/>
    <property type="match status" value="1"/>
</dbReference>
<dbReference type="Pfam" id="PF03602">
    <property type="entry name" value="Cons_hypoth95"/>
    <property type="match status" value="1"/>
</dbReference>
<dbReference type="PANTHER" id="PTHR43542">
    <property type="entry name" value="METHYLTRANSFERASE"/>
    <property type="match status" value="1"/>
</dbReference>
<accession>A0ABU2J4K2</accession>
<dbReference type="InterPro" id="IPR029063">
    <property type="entry name" value="SAM-dependent_MTases_sf"/>
</dbReference>
<dbReference type="EC" id="2.1.1.171" evidence="4"/>
<proteinExistence type="predicted"/>
<evidence type="ECO:0000313" key="5">
    <source>
        <dbReference type="Proteomes" id="UP001183176"/>
    </source>
</evidence>
<dbReference type="PIRSF" id="PIRSF004553">
    <property type="entry name" value="CHP00095"/>
    <property type="match status" value="1"/>
</dbReference>
<dbReference type="SUPFAM" id="SSF53335">
    <property type="entry name" value="S-adenosyl-L-methionine-dependent methyltransferases"/>
    <property type="match status" value="1"/>
</dbReference>
<evidence type="ECO:0000313" key="4">
    <source>
        <dbReference type="EMBL" id="MDT0259910.1"/>
    </source>
</evidence>
<dbReference type="CDD" id="cd02440">
    <property type="entry name" value="AdoMet_MTases"/>
    <property type="match status" value="1"/>
</dbReference>
<keyword evidence="2 4" id="KW-0808">Transferase</keyword>
<evidence type="ECO:0000256" key="2">
    <source>
        <dbReference type="ARBA" id="ARBA00022679"/>
    </source>
</evidence>
<dbReference type="RefSeq" id="WP_311421069.1">
    <property type="nucleotide sequence ID" value="NZ_JAVREH010000001.1"/>
</dbReference>
<dbReference type="Proteomes" id="UP001183176">
    <property type="component" value="Unassembled WGS sequence"/>
</dbReference>